<keyword evidence="2" id="KW-1185">Reference proteome</keyword>
<dbReference type="Proteomes" id="UP000183832">
    <property type="component" value="Unassembled WGS sequence"/>
</dbReference>
<proteinExistence type="predicted"/>
<dbReference type="AlphaFoldDB" id="A0A1J1IY00"/>
<sequence length="155" mass="18553">MYERGFDFFIYSAHFDILENYPNIQKRVKFINTKKFLDKPLKSSNKAVIMMPLVEVIASNKRHFNDFTHKILKEPMRVDNIVIYFSKHFYLIEAINEKLSQLIASGIIKHWIENFLKLQYRMELKGSREMLLDKNKKVKCQIEVSRRILRILKAA</sequence>
<accession>A0A1J1IY00</accession>
<dbReference type="OrthoDB" id="8050636at2759"/>
<reference evidence="1 2" key="1">
    <citation type="submission" date="2015-04" db="EMBL/GenBank/DDBJ databases">
        <authorList>
            <person name="Syromyatnikov M.Y."/>
            <person name="Popov V.N."/>
        </authorList>
    </citation>
    <scope>NUCLEOTIDE SEQUENCE [LARGE SCALE GENOMIC DNA]</scope>
</reference>
<dbReference type="EMBL" id="CVRI01000063">
    <property type="protein sequence ID" value="CRL04594.1"/>
    <property type="molecule type" value="Genomic_DNA"/>
</dbReference>
<protein>
    <submittedName>
        <fullName evidence="1">CLUMA_CG017662, isoform A</fullName>
    </submittedName>
</protein>
<evidence type="ECO:0000313" key="2">
    <source>
        <dbReference type="Proteomes" id="UP000183832"/>
    </source>
</evidence>
<dbReference type="SUPFAM" id="SSF53850">
    <property type="entry name" value="Periplasmic binding protein-like II"/>
    <property type="match status" value="1"/>
</dbReference>
<organism evidence="1 2">
    <name type="scientific">Clunio marinus</name>
    <dbReference type="NCBI Taxonomy" id="568069"/>
    <lineage>
        <taxon>Eukaryota</taxon>
        <taxon>Metazoa</taxon>
        <taxon>Ecdysozoa</taxon>
        <taxon>Arthropoda</taxon>
        <taxon>Hexapoda</taxon>
        <taxon>Insecta</taxon>
        <taxon>Pterygota</taxon>
        <taxon>Neoptera</taxon>
        <taxon>Endopterygota</taxon>
        <taxon>Diptera</taxon>
        <taxon>Nematocera</taxon>
        <taxon>Chironomoidea</taxon>
        <taxon>Chironomidae</taxon>
        <taxon>Clunio</taxon>
    </lineage>
</organism>
<gene>
    <name evidence="1" type="ORF">CLUMA_CG017662</name>
</gene>
<name>A0A1J1IY00_9DIPT</name>
<evidence type="ECO:0000313" key="1">
    <source>
        <dbReference type="EMBL" id="CRL04594.1"/>
    </source>
</evidence>